<dbReference type="EMBL" id="LRRQ01000127">
    <property type="protein sequence ID" value="OAM88512.1"/>
    <property type="molecule type" value="Genomic_DNA"/>
</dbReference>
<evidence type="ECO:0000313" key="2">
    <source>
        <dbReference type="Proteomes" id="UP000078486"/>
    </source>
</evidence>
<proteinExistence type="predicted"/>
<sequence length="263" mass="29709">MTGKFHMDQKASPLAGEIFRALFDSRDTAAVALFLSLLRQMPGLRQWLCFVSRIPDARRRLDAAVSGKVRPPPSHREGRALLAWIAGPPGVGHHYDPAVANTEKHRHRHGGLTRSQVIGQIRSYQAGTIGLAPFLITCAWRHCPPDAEPSAALLQATALFLKEAVTRGSPDLMRHAAKAVSFFHKSPIGKITRERFGFPNWWKLVLFQYILTNPKPCYRVREFQRHLRGQGLQVEDKHLRRFCQKHGIARDMRPGRPKRAAPD</sequence>
<reference evidence="1 2" key="1">
    <citation type="submission" date="2016-01" db="EMBL/GenBank/DDBJ databases">
        <title>High potential of lignocellulose degradation of a new Verrucomicrobia species.</title>
        <authorList>
            <person name="Wang Y."/>
            <person name="Shi Y."/>
            <person name="Qiu Z."/>
            <person name="Liu S."/>
            <person name="Yang H."/>
        </authorList>
    </citation>
    <scope>NUCLEOTIDE SEQUENCE [LARGE SCALE GENOMIC DNA]</scope>
    <source>
        <strain evidence="1 2">TSB47</strain>
    </source>
</reference>
<gene>
    <name evidence="1" type="ORF">AW736_16905</name>
</gene>
<dbReference type="Proteomes" id="UP000078486">
    <property type="component" value="Unassembled WGS sequence"/>
</dbReference>
<dbReference type="STRING" id="1184151.AW736_16905"/>
<name>A0A178IES8_9BACT</name>
<keyword evidence="2" id="KW-1185">Reference proteome</keyword>
<dbReference type="AlphaFoldDB" id="A0A178IES8"/>
<organism evidence="1 2">
    <name type="scientific">Termitidicoccus mucosus</name>
    <dbReference type="NCBI Taxonomy" id="1184151"/>
    <lineage>
        <taxon>Bacteria</taxon>
        <taxon>Pseudomonadati</taxon>
        <taxon>Verrucomicrobiota</taxon>
        <taxon>Opitutia</taxon>
        <taxon>Opitutales</taxon>
        <taxon>Opitutaceae</taxon>
        <taxon>Termitidicoccus</taxon>
    </lineage>
</organism>
<accession>A0A178IES8</accession>
<evidence type="ECO:0000313" key="1">
    <source>
        <dbReference type="EMBL" id="OAM88512.1"/>
    </source>
</evidence>
<protein>
    <submittedName>
        <fullName evidence="1">Uncharacterized protein</fullName>
    </submittedName>
</protein>
<comment type="caution">
    <text evidence="1">The sequence shown here is derived from an EMBL/GenBank/DDBJ whole genome shotgun (WGS) entry which is preliminary data.</text>
</comment>